<organism evidence="1 2">
    <name type="scientific">Auriscalpium vulgare</name>
    <dbReference type="NCBI Taxonomy" id="40419"/>
    <lineage>
        <taxon>Eukaryota</taxon>
        <taxon>Fungi</taxon>
        <taxon>Dikarya</taxon>
        <taxon>Basidiomycota</taxon>
        <taxon>Agaricomycotina</taxon>
        <taxon>Agaricomycetes</taxon>
        <taxon>Russulales</taxon>
        <taxon>Auriscalpiaceae</taxon>
        <taxon>Auriscalpium</taxon>
    </lineage>
</organism>
<comment type="caution">
    <text evidence="1">The sequence shown here is derived from an EMBL/GenBank/DDBJ whole genome shotgun (WGS) entry which is preliminary data.</text>
</comment>
<protein>
    <submittedName>
        <fullName evidence="1">Uncharacterized protein</fullName>
    </submittedName>
</protein>
<evidence type="ECO:0000313" key="2">
    <source>
        <dbReference type="Proteomes" id="UP000814033"/>
    </source>
</evidence>
<dbReference type="EMBL" id="MU275840">
    <property type="protein sequence ID" value="KAI0053448.1"/>
    <property type="molecule type" value="Genomic_DNA"/>
</dbReference>
<proteinExistence type="predicted"/>
<feature type="non-terminal residue" evidence="1">
    <location>
        <position position="69"/>
    </location>
</feature>
<dbReference type="Proteomes" id="UP000814033">
    <property type="component" value="Unassembled WGS sequence"/>
</dbReference>
<sequence>MGHDIPRCRNWYFPPFVACTYSHLCSPGPIECRPTLSSVLSSCRQNFGCPPSRPRTENGGASPRTCLLR</sequence>
<accession>A0ACB8SB84</accession>
<reference evidence="1" key="2">
    <citation type="journal article" date="2022" name="New Phytol.">
        <title>Evolutionary transition to the ectomycorrhizal habit in the genomes of a hyperdiverse lineage of mushroom-forming fungi.</title>
        <authorList>
            <person name="Looney B."/>
            <person name="Miyauchi S."/>
            <person name="Morin E."/>
            <person name="Drula E."/>
            <person name="Courty P.E."/>
            <person name="Kohler A."/>
            <person name="Kuo A."/>
            <person name="LaButti K."/>
            <person name="Pangilinan J."/>
            <person name="Lipzen A."/>
            <person name="Riley R."/>
            <person name="Andreopoulos W."/>
            <person name="He G."/>
            <person name="Johnson J."/>
            <person name="Nolan M."/>
            <person name="Tritt A."/>
            <person name="Barry K.W."/>
            <person name="Grigoriev I.V."/>
            <person name="Nagy L.G."/>
            <person name="Hibbett D."/>
            <person name="Henrissat B."/>
            <person name="Matheny P.B."/>
            <person name="Labbe J."/>
            <person name="Martin F.M."/>
        </authorList>
    </citation>
    <scope>NUCLEOTIDE SEQUENCE</scope>
    <source>
        <strain evidence="1">FP105234-sp</strain>
    </source>
</reference>
<gene>
    <name evidence="1" type="ORF">FA95DRAFT_1552507</name>
</gene>
<keyword evidence="2" id="KW-1185">Reference proteome</keyword>
<name>A0ACB8SB84_9AGAM</name>
<evidence type="ECO:0000313" key="1">
    <source>
        <dbReference type="EMBL" id="KAI0053448.1"/>
    </source>
</evidence>
<reference evidence="1" key="1">
    <citation type="submission" date="2021-02" db="EMBL/GenBank/DDBJ databases">
        <authorList>
            <consortium name="DOE Joint Genome Institute"/>
            <person name="Ahrendt S."/>
            <person name="Looney B.P."/>
            <person name="Miyauchi S."/>
            <person name="Morin E."/>
            <person name="Drula E."/>
            <person name="Courty P.E."/>
            <person name="Chicoki N."/>
            <person name="Fauchery L."/>
            <person name="Kohler A."/>
            <person name="Kuo A."/>
            <person name="Labutti K."/>
            <person name="Pangilinan J."/>
            <person name="Lipzen A."/>
            <person name="Riley R."/>
            <person name="Andreopoulos W."/>
            <person name="He G."/>
            <person name="Johnson J."/>
            <person name="Barry K.W."/>
            <person name="Grigoriev I.V."/>
            <person name="Nagy L."/>
            <person name="Hibbett D."/>
            <person name="Henrissat B."/>
            <person name="Matheny P.B."/>
            <person name="Labbe J."/>
            <person name="Martin F."/>
        </authorList>
    </citation>
    <scope>NUCLEOTIDE SEQUENCE</scope>
    <source>
        <strain evidence="1">FP105234-sp</strain>
    </source>
</reference>